<protein>
    <submittedName>
        <fullName evidence="2">Dihydroxy-acid dehydratase</fullName>
    </submittedName>
</protein>
<organism evidence="2 3">
    <name type="scientific">Methylocystis iwaonis</name>
    <dbReference type="NCBI Taxonomy" id="2885079"/>
    <lineage>
        <taxon>Bacteria</taxon>
        <taxon>Pseudomonadati</taxon>
        <taxon>Pseudomonadota</taxon>
        <taxon>Alphaproteobacteria</taxon>
        <taxon>Hyphomicrobiales</taxon>
        <taxon>Methylocystaceae</taxon>
        <taxon>Methylocystis</taxon>
    </lineage>
</organism>
<geneLocation type="plasmid" evidence="2 3">
    <name>pSS37A-Re-1</name>
</geneLocation>
<dbReference type="PANTHER" id="PTHR43130:SF2">
    <property type="entry name" value="DJ-1_PFPI DOMAIN-CONTAINING PROTEIN"/>
    <property type="match status" value="1"/>
</dbReference>
<dbReference type="Pfam" id="PF01965">
    <property type="entry name" value="DJ-1_PfpI"/>
    <property type="match status" value="1"/>
</dbReference>
<evidence type="ECO:0000259" key="1">
    <source>
        <dbReference type="Pfam" id="PF01965"/>
    </source>
</evidence>
<gene>
    <name evidence="2" type="ORF">SS37A_37570</name>
</gene>
<keyword evidence="2" id="KW-0614">Plasmid</keyword>
<dbReference type="InterPro" id="IPR052158">
    <property type="entry name" value="INH-QAR"/>
</dbReference>
<name>A0ABM8EDW7_9HYPH</name>
<evidence type="ECO:0000313" key="3">
    <source>
        <dbReference type="Proteomes" id="UP001317629"/>
    </source>
</evidence>
<dbReference type="SUPFAM" id="SSF52317">
    <property type="entry name" value="Class I glutamine amidotransferase-like"/>
    <property type="match status" value="1"/>
</dbReference>
<dbReference type="EMBL" id="AP027143">
    <property type="protein sequence ID" value="BDV36227.1"/>
    <property type="molecule type" value="Genomic_DNA"/>
</dbReference>
<dbReference type="PANTHER" id="PTHR43130">
    <property type="entry name" value="ARAC-FAMILY TRANSCRIPTIONAL REGULATOR"/>
    <property type="match status" value="1"/>
</dbReference>
<dbReference type="Proteomes" id="UP001317629">
    <property type="component" value="Plasmid pSS37A-Re-1"/>
</dbReference>
<dbReference type="InterPro" id="IPR002818">
    <property type="entry name" value="DJ-1/PfpI"/>
</dbReference>
<feature type="domain" description="DJ-1/PfpI" evidence="1">
    <location>
        <begin position="15"/>
        <end position="158"/>
    </location>
</feature>
<proteinExistence type="predicted"/>
<dbReference type="Gene3D" id="3.40.50.880">
    <property type="match status" value="1"/>
</dbReference>
<keyword evidence="3" id="KW-1185">Reference proteome</keyword>
<dbReference type="InterPro" id="IPR029062">
    <property type="entry name" value="Class_I_gatase-like"/>
</dbReference>
<evidence type="ECO:0000313" key="2">
    <source>
        <dbReference type="EMBL" id="BDV36227.1"/>
    </source>
</evidence>
<accession>A0ABM8EDW7</accession>
<sequence>MISPQGTAPFHVGIVIGPGFIPMDMVGVQTIFGLMPGAEIHLVWKSLDLVEGFPSWWTKPTTTFADCPDLDVIAVPMLPPEIQNDAEAIEFVATQGRRARCVIGICNGVLMLGAAGLLKNRRVTSSHNALPILTHLGAAEVVQGGAGVVVDGNLYTAGPGVGSFEAALLAVERIFGRASAELAEWIIEYDPHPPFGTGTATQAQPLHVEQSEALMADMASQYSRGAVEAFAKMSQC</sequence>
<reference evidence="2 3" key="1">
    <citation type="journal article" date="2023" name="Int. J. Syst. Evol. Microbiol.">
        <title>Methylocystis iwaonis sp. nov., a type II methane-oxidizing bacterium from surface soil of a rice paddy field in Japan, and emended description of the genus Methylocystis (ex Whittenbury et al. 1970) Bowman et al. 1993.</title>
        <authorList>
            <person name="Kaise H."/>
            <person name="Sawadogo J.B."/>
            <person name="Alam M.S."/>
            <person name="Ueno C."/>
            <person name="Dianou D."/>
            <person name="Shinjo R."/>
            <person name="Asakawa S."/>
        </authorList>
    </citation>
    <scope>NUCLEOTIDE SEQUENCE [LARGE SCALE GENOMIC DNA]</scope>
    <source>
        <strain evidence="2 3">SS37A-Re</strain>
    </source>
</reference>